<evidence type="ECO:0000256" key="1">
    <source>
        <dbReference type="SAM" id="Phobius"/>
    </source>
</evidence>
<name>A0A6V7XSV4_MELEN</name>
<feature type="transmembrane region" description="Helical" evidence="1">
    <location>
        <begin position="135"/>
        <end position="160"/>
    </location>
</feature>
<dbReference type="AlphaFoldDB" id="A0A6V7XSV4"/>
<keyword evidence="1" id="KW-1133">Transmembrane helix</keyword>
<protein>
    <submittedName>
        <fullName evidence="2">Uncharacterized protein</fullName>
    </submittedName>
</protein>
<dbReference type="EMBL" id="CAJEWN010002083">
    <property type="protein sequence ID" value="CAD2201817.1"/>
    <property type="molecule type" value="Genomic_DNA"/>
</dbReference>
<organism evidence="2 3">
    <name type="scientific">Meloidogyne enterolobii</name>
    <name type="common">Root-knot nematode worm</name>
    <name type="synonym">Meloidogyne mayaguensis</name>
    <dbReference type="NCBI Taxonomy" id="390850"/>
    <lineage>
        <taxon>Eukaryota</taxon>
        <taxon>Metazoa</taxon>
        <taxon>Ecdysozoa</taxon>
        <taxon>Nematoda</taxon>
        <taxon>Chromadorea</taxon>
        <taxon>Rhabditida</taxon>
        <taxon>Tylenchina</taxon>
        <taxon>Tylenchomorpha</taxon>
        <taxon>Tylenchoidea</taxon>
        <taxon>Meloidogynidae</taxon>
        <taxon>Meloidogyninae</taxon>
        <taxon>Meloidogyne</taxon>
    </lineage>
</organism>
<evidence type="ECO:0000313" key="3">
    <source>
        <dbReference type="Proteomes" id="UP000580250"/>
    </source>
</evidence>
<keyword evidence="1" id="KW-0812">Transmembrane</keyword>
<gene>
    <name evidence="2" type="ORF">MENT_LOCUS55398</name>
</gene>
<feature type="transmembrane region" description="Helical" evidence="1">
    <location>
        <begin position="16"/>
        <end position="35"/>
    </location>
</feature>
<reference evidence="2 3" key="1">
    <citation type="submission" date="2020-08" db="EMBL/GenBank/DDBJ databases">
        <authorList>
            <person name="Koutsovoulos G."/>
            <person name="Danchin GJ E."/>
        </authorList>
    </citation>
    <scope>NUCLEOTIDE SEQUENCE [LARGE SCALE GENOMIC DNA]</scope>
</reference>
<dbReference type="Proteomes" id="UP000580250">
    <property type="component" value="Unassembled WGS sequence"/>
</dbReference>
<dbReference type="OrthoDB" id="5873799at2759"/>
<accession>A0A6V7XSV4</accession>
<feature type="transmembrane region" description="Helical" evidence="1">
    <location>
        <begin position="56"/>
        <end position="81"/>
    </location>
</feature>
<proteinExistence type="predicted"/>
<comment type="caution">
    <text evidence="2">The sequence shown here is derived from an EMBL/GenBank/DDBJ whole genome shotgun (WGS) entry which is preliminary data.</text>
</comment>
<evidence type="ECO:0000313" key="2">
    <source>
        <dbReference type="EMBL" id="CAD2201817.1"/>
    </source>
</evidence>
<keyword evidence="1" id="KW-0472">Membrane</keyword>
<feature type="transmembrane region" description="Helical" evidence="1">
    <location>
        <begin position="93"/>
        <end position="115"/>
    </location>
</feature>
<sequence>MPKVSEFSNILTLIEYSAAFIVYAISLQFIIRILYELFKHRSKGFILRENNGISNLLIANLICWTILMATALPHIAWMLFHWRPEGRQINPNYVFWTTITTECMMPVIPYSIFFLTLDRIFSVQLLNGYIERNKIMLLFACVLTILAIFFINFYAFLRILPLPAETDCNVFACLMKNGNITFISTKLFGGVMIIIFGAYFFYCLRKRAKAISTNIQSNIARNQLNKVEPDTLVKLMLCTEIGLNFVPQLTIFIIQLIIEHQIASIIGPINHFLNCFDALISVLTYRHTLRRFIGIDITVTTQSHVNLHQGPVRYKLTPKNSTENQIVNIQNPRTTTGYNTRIYPTNAF</sequence>
<feature type="transmembrane region" description="Helical" evidence="1">
    <location>
        <begin position="180"/>
        <end position="202"/>
    </location>
</feature>